<dbReference type="PANTHER" id="PTHR22669">
    <property type="entry name" value="DELTA/SERRATE/LAG-2 DOMAIN PROTEIN"/>
    <property type="match status" value="1"/>
</dbReference>
<feature type="disulfide bond" evidence="8">
    <location>
        <begin position="220"/>
        <end position="229"/>
    </location>
</feature>
<dbReference type="InterPro" id="IPR000742">
    <property type="entry name" value="EGF"/>
</dbReference>
<evidence type="ECO:0000256" key="1">
    <source>
        <dbReference type="ARBA" id="ARBA00022473"/>
    </source>
</evidence>
<keyword evidence="13" id="KW-1185">Reference proteome</keyword>
<dbReference type="SMART" id="SM00051">
    <property type="entry name" value="DSL"/>
    <property type="match status" value="1"/>
</dbReference>
<dbReference type="GO" id="GO:0005886">
    <property type="term" value="C:plasma membrane"/>
    <property type="evidence" value="ECO:0007669"/>
    <property type="project" value="TreeGrafter"/>
</dbReference>
<keyword evidence="1 9" id="KW-0217">Developmental protein</keyword>
<feature type="compositionally biased region" description="Polar residues" evidence="10">
    <location>
        <begin position="503"/>
        <end position="512"/>
    </location>
</feature>
<dbReference type="GO" id="GO:0007219">
    <property type="term" value="P:Notch signaling pathway"/>
    <property type="evidence" value="ECO:0007669"/>
    <property type="project" value="InterPro"/>
</dbReference>
<keyword evidence="9" id="KW-0732">Signal</keyword>
<feature type="disulfide bond" evidence="8">
    <location>
        <begin position="200"/>
        <end position="212"/>
    </location>
</feature>
<feature type="region of interest" description="Disordered" evidence="10">
    <location>
        <begin position="643"/>
        <end position="697"/>
    </location>
</feature>
<feature type="region of interest" description="Disordered" evidence="10">
    <location>
        <begin position="402"/>
        <end position="432"/>
    </location>
</feature>
<dbReference type="Pfam" id="PF01414">
    <property type="entry name" value="DSL"/>
    <property type="match status" value="1"/>
</dbReference>
<evidence type="ECO:0000313" key="13">
    <source>
        <dbReference type="Proteomes" id="UP001195483"/>
    </source>
</evidence>
<feature type="compositionally biased region" description="Polar residues" evidence="10">
    <location>
        <begin position="643"/>
        <end position="690"/>
    </location>
</feature>
<evidence type="ECO:0000256" key="5">
    <source>
        <dbReference type="ARBA" id="ARBA00022989"/>
    </source>
</evidence>
<dbReference type="AlphaFoldDB" id="A0AAE0T992"/>
<evidence type="ECO:0000256" key="6">
    <source>
        <dbReference type="ARBA" id="ARBA00023157"/>
    </source>
</evidence>
<feature type="disulfide bond" evidence="8">
    <location>
        <begin position="187"/>
        <end position="196"/>
    </location>
</feature>
<dbReference type="Gene3D" id="2.60.40.3510">
    <property type="match status" value="1"/>
</dbReference>
<evidence type="ECO:0000256" key="2">
    <source>
        <dbReference type="ARBA" id="ARBA00022536"/>
    </source>
</evidence>
<feature type="compositionally biased region" description="Low complexity" evidence="10">
    <location>
        <begin position="459"/>
        <end position="498"/>
    </location>
</feature>
<evidence type="ECO:0000256" key="9">
    <source>
        <dbReference type="RuleBase" id="RU280815"/>
    </source>
</evidence>
<proteinExistence type="predicted"/>
<evidence type="ECO:0000256" key="4">
    <source>
        <dbReference type="ARBA" id="ARBA00022737"/>
    </source>
</evidence>
<dbReference type="PROSITE" id="PS00022">
    <property type="entry name" value="EGF_1"/>
    <property type="match status" value="1"/>
</dbReference>
<evidence type="ECO:0000256" key="8">
    <source>
        <dbReference type="PROSITE-ProRule" id="PRU00377"/>
    </source>
</evidence>
<dbReference type="Pfam" id="PF07657">
    <property type="entry name" value="MNNL"/>
    <property type="match status" value="1"/>
</dbReference>
<comment type="function">
    <text evidence="9">Putative Notch ligand involved in the mediation of Notch signaling.</text>
</comment>
<evidence type="ECO:0000256" key="10">
    <source>
        <dbReference type="SAM" id="MobiDB-lite"/>
    </source>
</evidence>
<comment type="caution">
    <text evidence="12">The sequence shown here is derived from an EMBL/GenBank/DDBJ whole genome shotgun (WGS) entry which is preliminary data.</text>
</comment>
<sequence length="713" mass="76945">MQISVEKTLNTYLPTYLTTNGIIVRQTWYLLCPVFGSGIVAVTLYEFRNPRALTYDMTCCDGFQIPGCPSDSCDHHFEICLTDLRNYNCTHGPKGITAKDNQNTATFEGAEGRTLFKFNTWPGSMQVFISVTDVDSDGSQLVDTFAYNYSTINVGYNGKESTTVKLEISGNRPIAATRLYMGISVYCDQHYYGKDCSIKCIGQSGCEGHYTCDQNGNKSCSSGWTGENCTEQIPGAGADCSVYQGQNEFVPSKWVGTYHCPSQPNASTVLNVTKSETRIEVVGDFLFNGNTYPMKGTYASTVDFLTVQTSRQDFIGNLSSIELDLTVHQHLLMKGSMIVTGETTQTCEITLTRTQVFFGGCNFQGTCIRFGQNKEQYYCCCKEGYSGNNCETSVKEYITTSMQEPQSATRLSSTANLKTTPKTNPSTAKSVSSTGMFTAPSLVITTTKISTTYQTVPLTSSTLSSTTRLPRTSLSTSASTAPAAATNSTSTSIKSTTLKPKDSTITAANSSRTTNPPSTESTISTTQTSTNAQTTSTIASTGNSITTTTSTTPRTSTIISSKSAAVSSTTLQSTSITRSSPSTFTTTQNALTSTTMAYPNPTNLSYTTGSFAVHSTVKSSSKLATTQLSNNHTLAPYFLPNSSSKITAKPTQLPRTKSMTQSTGLSNEVITANSTKMATAKPSEQPSNRPTDSKDRPKYSLYRILLIEVLGQE</sequence>
<reference evidence="12" key="1">
    <citation type="journal article" date="2021" name="Genome Biol. Evol.">
        <title>A High-Quality Reference Genome for a Parasitic Bivalve with Doubly Uniparental Inheritance (Bivalvia: Unionida).</title>
        <authorList>
            <person name="Smith C.H."/>
        </authorList>
    </citation>
    <scope>NUCLEOTIDE SEQUENCE</scope>
    <source>
        <strain evidence="12">CHS0354</strain>
    </source>
</reference>
<dbReference type="PROSITE" id="PS51051">
    <property type="entry name" value="DSL"/>
    <property type="match status" value="1"/>
</dbReference>
<dbReference type="InterPro" id="IPR039178">
    <property type="entry name" value="Lag2"/>
</dbReference>
<dbReference type="InterPro" id="IPR011651">
    <property type="entry name" value="Notch_ligand_N"/>
</dbReference>
<evidence type="ECO:0000259" key="11">
    <source>
        <dbReference type="PROSITE" id="PS51051"/>
    </source>
</evidence>
<feature type="region of interest" description="Disordered" evidence="10">
    <location>
        <begin position="459"/>
        <end position="536"/>
    </location>
</feature>
<name>A0AAE0T992_9BIVA</name>
<dbReference type="InterPro" id="IPR001774">
    <property type="entry name" value="DSL"/>
</dbReference>
<keyword evidence="7" id="KW-0325">Glycoprotein</keyword>
<dbReference type="PROSITE" id="PS01186">
    <property type="entry name" value="EGF_2"/>
    <property type="match status" value="1"/>
</dbReference>
<dbReference type="GO" id="GO:0001708">
    <property type="term" value="P:cell fate specification"/>
    <property type="evidence" value="ECO:0007669"/>
    <property type="project" value="InterPro"/>
</dbReference>
<dbReference type="Proteomes" id="UP001195483">
    <property type="component" value="Unassembled WGS sequence"/>
</dbReference>
<evidence type="ECO:0000313" key="12">
    <source>
        <dbReference type="EMBL" id="KAK3606187.1"/>
    </source>
</evidence>
<keyword evidence="4 9" id="KW-0677">Repeat</keyword>
<dbReference type="EMBL" id="JAEAOA010000675">
    <property type="protein sequence ID" value="KAK3606187.1"/>
    <property type="molecule type" value="Genomic_DNA"/>
</dbReference>
<evidence type="ECO:0000256" key="7">
    <source>
        <dbReference type="ARBA" id="ARBA00023180"/>
    </source>
</evidence>
<keyword evidence="6 8" id="KW-1015">Disulfide bond</keyword>
<accession>A0AAE0T992</accession>
<protein>
    <recommendedName>
        <fullName evidence="9">Delta-like protein</fullName>
    </recommendedName>
</protein>
<keyword evidence="2 9" id="KW-0245">EGF-like domain</keyword>
<organism evidence="12 13">
    <name type="scientific">Potamilus streckersoni</name>
    <dbReference type="NCBI Taxonomy" id="2493646"/>
    <lineage>
        <taxon>Eukaryota</taxon>
        <taxon>Metazoa</taxon>
        <taxon>Spiralia</taxon>
        <taxon>Lophotrochozoa</taxon>
        <taxon>Mollusca</taxon>
        <taxon>Bivalvia</taxon>
        <taxon>Autobranchia</taxon>
        <taxon>Heteroconchia</taxon>
        <taxon>Palaeoheterodonta</taxon>
        <taxon>Unionida</taxon>
        <taxon>Unionoidea</taxon>
        <taxon>Unionidae</taxon>
        <taxon>Ambleminae</taxon>
        <taxon>Lampsilini</taxon>
        <taxon>Potamilus</taxon>
    </lineage>
</organism>
<reference evidence="12" key="2">
    <citation type="journal article" date="2021" name="Genome Biol. Evol.">
        <title>Developing a high-quality reference genome for a parasitic bivalve with doubly uniparental inheritance (Bivalvia: Unionida).</title>
        <authorList>
            <person name="Smith C.H."/>
        </authorList>
    </citation>
    <scope>NUCLEOTIDE SEQUENCE</scope>
    <source>
        <strain evidence="12">CHS0354</strain>
        <tissue evidence="12">Mantle</tissue>
    </source>
</reference>
<keyword evidence="5 9" id="KW-1133">Transmembrane helix</keyword>
<dbReference type="Gene3D" id="2.10.25.140">
    <property type="match status" value="1"/>
</dbReference>
<keyword evidence="3 9" id="KW-0812">Transmembrane</keyword>
<keyword evidence="9" id="KW-0472">Membrane</keyword>
<reference evidence="12" key="3">
    <citation type="submission" date="2023-05" db="EMBL/GenBank/DDBJ databases">
        <authorList>
            <person name="Smith C.H."/>
        </authorList>
    </citation>
    <scope>NUCLEOTIDE SEQUENCE</scope>
    <source>
        <strain evidence="12">CHS0354</strain>
        <tissue evidence="12">Mantle</tissue>
    </source>
</reference>
<gene>
    <name evidence="12" type="ORF">CHS0354_010829</name>
</gene>
<dbReference type="GO" id="GO:0005112">
    <property type="term" value="F:Notch binding"/>
    <property type="evidence" value="ECO:0007669"/>
    <property type="project" value="InterPro"/>
</dbReference>
<feature type="domain" description="DSL" evidence="11">
    <location>
        <begin position="185"/>
        <end position="229"/>
    </location>
</feature>
<feature type="compositionally biased region" description="Low complexity" evidence="10">
    <location>
        <begin position="513"/>
        <end position="536"/>
    </location>
</feature>
<comment type="subcellular location">
    <subcellularLocation>
        <location evidence="9">Membrane</location>
        <topology evidence="9">Single-pass type I membrane protein</topology>
    </subcellularLocation>
</comment>
<evidence type="ECO:0000256" key="3">
    <source>
        <dbReference type="ARBA" id="ARBA00022692"/>
    </source>
</evidence>